<dbReference type="Proteomes" id="UP000000503">
    <property type="component" value="Chromosome"/>
</dbReference>
<dbReference type="Gene3D" id="3.60.21.10">
    <property type="match status" value="1"/>
</dbReference>
<evidence type="ECO:0000259" key="4">
    <source>
        <dbReference type="Pfam" id="PF02872"/>
    </source>
</evidence>
<organism evidence="5 6">
    <name type="scientific">Gracilinema caldarium (strain ATCC 51460 / DSM 7334 / H1)</name>
    <name type="common">Treponema caldarium</name>
    <dbReference type="NCBI Taxonomy" id="744872"/>
    <lineage>
        <taxon>Bacteria</taxon>
        <taxon>Pseudomonadati</taxon>
        <taxon>Spirochaetota</taxon>
        <taxon>Spirochaetia</taxon>
        <taxon>Spirochaetales</taxon>
        <taxon>Breznakiellaceae</taxon>
        <taxon>Gracilinema</taxon>
    </lineage>
</organism>
<dbReference type="OrthoDB" id="9800780at2"/>
<dbReference type="EC" id="3.1.4.16" evidence="5"/>
<dbReference type="InterPro" id="IPR008334">
    <property type="entry name" value="5'-Nucleotdase_C"/>
</dbReference>
<dbReference type="Gene3D" id="3.90.780.10">
    <property type="entry name" value="5'-Nucleotidase, C-terminal domain"/>
    <property type="match status" value="1"/>
</dbReference>
<name>F8F3N8_GRAC1</name>
<dbReference type="STRING" id="744872.Spica_1845"/>
<dbReference type="PROSITE" id="PS51257">
    <property type="entry name" value="PROKAR_LIPOPROTEIN"/>
    <property type="match status" value="1"/>
</dbReference>
<dbReference type="SUPFAM" id="SSF56300">
    <property type="entry name" value="Metallo-dependent phosphatases"/>
    <property type="match status" value="1"/>
</dbReference>
<dbReference type="GO" id="GO:0030288">
    <property type="term" value="C:outer membrane-bounded periplasmic space"/>
    <property type="evidence" value="ECO:0007669"/>
    <property type="project" value="TreeGrafter"/>
</dbReference>
<dbReference type="PANTHER" id="PTHR11575:SF6">
    <property type="entry name" value="2',3'-CYCLIC-NUCLEOTIDE 2'-PHOSPHODIESTERASE_3'-NUCLEOTIDASE"/>
    <property type="match status" value="1"/>
</dbReference>
<accession>F8F3N8</accession>
<feature type="domain" description="Calcineurin-like phosphoesterase" evidence="3">
    <location>
        <begin position="53"/>
        <end position="282"/>
    </location>
</feature>
<dbReference type="Pfam" id="PF00149">
    <property type="entry name" value="Metallophos"/>
    <property type="match status" value="1"/>
</dbReference>
<protein>
    <submittedName>
        <fullName evidence="5">2',3'-cyclic-nucleotide 2'-phosphodiesterase</fullName>
        <ecNumber evidence="5">3.1.4.16</ecNumber>
    </submittedName>
</protein>
<dbReference type="EMBL" id="CP002868">
    <property type="protein sequence ID" value="AEJ19982.1"/>
    <property type="molecule type" value="Genomic_DNA"/>
</dbReference>
<dbReference type="InterPro" id="IPR006179">
    <property type="entry name" value="5_nucleotidase/apyrase"/>
</dbReference>
<keyword evidence="1" id="KW-0732">Signal</keyword>
<keyword evidence="2" id="KW-0547">Nucleotide-binding</keyword>
<feature type="domain" description="5'-Nucleotidase C-terminal" evidence="4">
    <location>
        <begin position="375"/>
        <end position="564"/>
    </location>
</feature>
<dbReference type="GO" id="GO:0008663">
    <property type="term" value="F:2',3'-cyclic-nucleotide 2'-phosphodiesterase activity"/>
    <property type="evidence" value="ECO:0007669"/>
    <property type="project" value="UniProtKB-EC"/>
</dbReference>
<dbReference type="GO" id="GO:0009166">
    <property type="term" value="P:nucleotide catabolic process"/>
    <property type="evidence" value="ECO:0007669"/>
    <property type="project" value="InterPro"/>
</dbReference>
<dbReference type="AlphaFoldDB" id="F8F3N8"/>
<reference evidence="6" key="1">
    <citation type="journal article" date="2013" name="Stand. Genomic Sci.">
        <title>Genome sequence of the thermophilic fresh-water bacterium Spirochaeta caldaria type strain (H1(T)), reclassification of Spirochaeta caldaria, Spirochaeta stenostrepta, and Spirochaeta zuelzerae in the genus Treponema as Treponema caldaria comb. nov., Treponema stenostrepta comb. nov., and Treponema zuelzerae comb. nov., and emendation of the genus Treponema.</title>
        <authorList>
            <person name="Abt B."/>
            <person name="Goker M."/>
            <person name="Scheuner C."/>
            <person name="Han C."/>
            <person name="Lu M."/>
            <person name="Misra M."/>
            <person name="Lapidus A."/>
            <person name="Nolan M."/>
            <person name="Lucas S."/>
            <person name="Hammon N."/>
            <person name="Deshpande S."/>
            <person name="Cheng J.F."/>
            <person name="Tapia R."/>
            <person name="Goodwin L.A."/>
            <person name="Pitluck S."/>
            <person name="Liolios K."/>
            <person name="Pagani I."/>
            <person name="Ivanova N."/>
            <person name="Mavromatis K."/>
            <person name="Mikhailova N."/>
            <person name="Huntemann M."/>
            <person name="Pati A."/>
            <person name="Chen A."/>
            <person name="Palaniappan K."/>
            <person name="Land M."/>
            <person name="Hauser L."/>
            <person name="Jeffries C.D."/>
            <person name="Rohde M."/>
            <person name="Spring S."/>
            <person name="Gronow S."/>
            <person name="Detter J.C."/>
            <person name="Bristow J."/>
            <person name="Eisen J.A."/>
            <person name="Markowitz V."/>
            <person name="Hugenholtz P."/>
            <person name="Kyrpides N.C."/>
            <person name="Woyke T."/>
            <person name="Klenk H.P."/>
        </authorList>
    </citation>
    <scope>NUCLEOTIDE SEQUENCE</scope>
    <source>
        <strain evidence="6">ATCC 51460 / DSM 7334 / H1</strain>
    </source>
</reference>
<sequence length="637" mass="71142">MRKERFRWLGKVGIILLSLFVVFACVSAPDSTTFTSSARSVREQYTETPLEITFIETSDVHGVIFPYNFITAKTMPTSLAQVSTLVSEARNTKKNVVLLENGDSLQGQPTVYYYNFEKIKAPHIWSQAVNYLNYDAVGVGNHDIEAGHPVYDKLYKEIKAPVVCANILKENGEPYFTPYKVIIREGVKIAVLGMITPRIPDWLPPQFWSGMKFEDMVVSAKKWVPIIMEKEKPDVLVGLFHAGVDYTYSGANRDTVNNENASQLVAEQVPGFDIIFVGHDHAGWDGLGWDPVAKKKIEVRDSNGKQVYIYGALNNAAKIPVVTLSMLWDKEAQVWKKSIQGELKDMSTVPADTAFISQFQSTYDEIKAWVDRPVGKMAGTITTKDSMFGDSAFVDLIHRIQLELCADPAMGLKKADISFAAPLAMNATIPSSADGTLYVRDMFNLYVYENFLYTMSLTGKQVKDFLEYSYKFWFDTMPNDGNHIIAFQKDKEGKLVQDARTGAYLTATRYYNYDSAAGINYTVDISKPAGDRVTIISMADGSPFDMNKTYTVAINSYRAQGGGGHLEKGAGLAKADILAMKYVTSATTKDLRYYLLKWFEKQQGAVTVQSLNNWKVIPEDLAAQGKATDMPLLYPSK</sequence>
<dbReference type="GO" id="GO:0000166">
    <property type="term" value="F:nucleotide binding"/>
    <property type="evidence" value="ECO:0007669"/>
    <property type="project" value="UniProtKB-KW"/>
</dbReference>
<gene>
    <name evidence="5" type="ordered locus">Spica_1845</name>
</gene>
<evidence type="ECO:0000313" key="6">
    <source>
        <dbReference type="Proteomes" id="UP000000503"/>
    </source>
</evidence>
<dbReference type="InterPro" id="IPR036907">
    <property type="entry name" value="5'-Nucleotdase_C_sf"/>
</dbReference>
<dbReference type="InterPro" id="IPR004843">
    <property type="entry name" value="Calcineurin-like_PHP"/>
</dbReference>
<keyword evidence="2 5" id="KW-0378">Hydrolase</keyword>
<evidence type="ECO:0000259" key="3">
    <source>
        <dbReference type="Pfam" id="PF00149"/>
    </source>
</evidence>
<dbReference type="InterPro" id="IPR029052">
    <property type="entry name" value="Metallo-depent_PP-like"/>
</dbReference>
<dbReference type="RefSeq" id="WP_013969273.1">
    <property type="nucleotide sequence ID" value="NC_015732.1"/>
</dbReference>
<dbReference type="KEGG" id="scd:Spica_1845"/>
<evidence type="ECO:0000313" key="5">
    <source>
        <dbReference type="EMBL" id="AEJ19982.1"/>
    </source>
</evidence>
<comment type="similarity">
    <text evidence="2">Belongs to the 5'-nucleotidase family.</text>
</comment>
<keyword evidence="6" id="KW-1185">Reference proteome</keyword>
<dbReference type="Pfam" id="PF02872">
    <property type="entry name" value="5_nucleotid_C"/>
    <property type="match status" value="1"/>
</dbReference>
<dbReference type="SUPFAM" id="SSF55816">
    <property type="entry name" value="5'-nucleotidase (syn. UDP-sugar hydrolase), C-terminal domain"/>
    <property type="match status" value="1"/>
</dbReference>
<dbReference type="eggNOG" id="COG0737">
    <property type="taxonomic scope" value="Bacteria"/>
</dbReference>
<dbReference type="PRINTS" id="PR01607">
    <property type="entry name" value="APYRASEFAMLY"/>
</dbReference>
<dbReference type="HOGENOM" id="CLU_005854_4_3_12"/>
<proteinExistence type="inferred from homology"/>
<evidence type="ECO:0000256" key="1">
    <source>
        <dbReference type="ARBA" id="ARBA00022729"/>
    </source>
</evidence>
<evidence type="ECO:0000256" key="2">
    <source>
        <dbReference type="RuleBase" id="RU362119"/>
    </source>
</evidence>
<dbReference type="PANTHER" id="PTHR11575">
    <property type="entry name" value="5'-NUCLEOTIDASE-RELATED"/>
    <property type="match status" value="1"/>
</dbReference>